<evidence type="ECO:0000256" key="6">
    <source>
        <dbReference type="ARBA" id="ARBA00022832"/>
    </source>
</evidence>
<keyword evidence="8" id="KW-0408">Iron</keyword>
<dbReference type="PROSITE" id="PS00455">
    <property type="entry name" value="AMP_BINDING"/>
    <property type="match status" value="1"/>
</dbReference>
<dbReference type="InterPro" id="IPR020845">
    <property type="entry name" value="AMP-binding_CS"/>
</dbReference>
<comment type="subcellular location">
    <subcellularLocation>
        <location evidence="1">Membrane</location>
    </subcellularLocation>
</comment>
<dbReference type="VEuPathDB" id="FungiDB:H257_06919"/>
<evidence type="ECO:0000256" key="10">
    <source>
        <dbReference type="ARBA" id="ARBA00023136"/>
    </source>
</evidence>
<keyword evidence="7" id="KW-1133">Transmembrane helix</keyword>
<dbReference type="InterPro" id="IPR000701">
    <property type="entry name" value="SuccDH_FuR_B_TM-su"/>
</dbReference>
<dbReference type="InterPro" id="IPR000873">
    <property type="entry name" value="AMP-dep_synth/lig_dom"/>
</dbReference>
<evidence type="ECO:0000256" key="4">
    <source>
        <dbReference type="ARBA" id="ARBA00022692"/>
    </source>
</evidence>
<dbReference type="InterPro" id="IPR042099">
    <property type="entry name" value="ANL_N_sf"/>
</dbReference>
<gene>
    <name evidence="12" type="ORF">DYB37_002005</name>
</gene>
<dbReference type="InterPro" id="IPR034804">
    <property type="entry name" value="SQR/QFR_C/D"/>
</dbReference>
<dbReference type="PANTHER" id="PTHR43272:SF32">
    <property type="entry name" value="AMP-DEPENDENT SYNTHETASE_LIGASE DOMAIN-CONTAINING PROTEIN"/>
    <property type="match status" value="1"/>
</dbReference>
<dbReference type="Pfam" id="PF23562">
    <property type="entry name" value="AMP-binding_C_3"/>
    <property type="match status" value="1"/>
</dbReference>
<protein>
    <recommendedName>
        <fullName evidence="11">AMP-dependent synthetase/ligase domain-containing protein</fullName>
    </recommendedName>
</protein>
<dbReference type="GO" id="GO:0016020">
    <property type="term" value="C:membrane"/>
    <property type="evidence" value="ECO:0007669"/>
    <property type="project" value="UniProtKB-SubCell"/>
</dbReference>
<dbReference type="Gene3D" id="1.20.1300.10">
    <property type="entry name" value="Fumarate reductase/succinate dehydrogenase, transmembrane subunit"/>
    <property type="match status" value="1"/>
</dbReference>
<dbReference type="AlphaFoldDB" id="A0A3R6XAA9"/>
<evidence type="ECO:0000256" key="2">
    <source>
        <dbReference type="ARBA" id="ARBA00022598"/>
    </source>
</evidence>
<evidence type="ECO:0000256" key="7">
    <source>
        <dbReference type="ARBA" id="ARBA00022989"/>
    </source>
</evidence>
<dbReference type="Pfam" id="PF01127">
    <property type="entry name" value="Sdh_cyt"/>
    <property type="match status" value="1"/>
</dbReference>
<sequence>MQRATIQTLAKAVKTQAPAQVRLLSYTERQARLGRPVSPHVEIYAFPITALSSITNRVTGTALSGGFAAVGALSVIGADVPSLIYSAQEIIPFFAPVSKFVVAFPITYHFLCGARQSIWDNNPDLLSPPQAAPTSYALFGGAAVLSLVFTPTTLVHQLTATATKFSAQEALHYKKNDVWEAYTWAQYHNFNLRFAKALRHIGFEQFDTVSISGFNAPQWFFAFMGGLYLGGAATGIYTTNNAATCQYVLSNSNAKVVVCDDDAQLKKFISIADQLPNLKAIVAWKADLVAAGAAASAVPVYSFESFLELGQDASDASITDDFDKIHPGHCASLIYTSGTTGNPKGVMLSHDNVTFTTATVNSGFPGGAGFFTSAERLVSFLPLSHIAGQLLDIGQQAYYGFHIYFAEPDALKGSLGKTLKEVRPTYLLSVPRVWEKIFEKMSDVGRSTTGLKKSIATWAKSIGSEKSRLSEYGNSGGVPCGFSIANALVLSKAFYSGAAPLTPEVVAYFASLDMPLFEAMGLSETTGISFYNYAHRWKPNSIGPAIAATEARVNADTNELQIRGRHVMMGYLNNPEQTAAAIDADGWLSSGDCARIDADGFGFITGRIKELIITAGGENVPPVLLESAIKEELPIVGHAMAIGDKRKFLTALVSLRVVMDDQGAPTTQLDASVVRILTELGSSATTTADAYADPLVLQHIDDGIKRANLKAASRAQWIQKYKFVPDFSVPNGELTPTLKIKRAVVAKQYAQLIDSLYE</sequence>
<keyword evidence="9" id="KW-0443">Lipid metabolism</keyword>
<comment type="caution">
    <text evidence="12">The sequence shown here is derived from an EMBL/GenBank/DDBJ whole genome shotgun (WGS) entry which is preliminary data.</text>
</comment>
<keyword evidence="2" id="KW-0436">Ligase</keyword>
<accession>A0A3R6XAA9</accession>
<evidence type="ECO:0000256" key="8">
    <source>
        <dbReference type="ARBA" id="ARBA00023004"/>
    </source>
</evidence>
<reference evidence="12 13" key="1">
    <citation type="submission" date="2018-08" db="EMBL/GenBank/DDBJ databases">
        <title>Aphanomyces genome sequencing and annotation.</title>
        <authorList>
            <person name="Minardi D."/>
            <person name="Oidtmann B."/>
            <person name="Van Der Giezen M."/>
            <person name="Studholme D.J."/>
        </authorList>
    </citation>
    <scope>NUCLEOTIDE SEQUENCE [LARGE SCALE GENOMIC DNA]</scope>
    <source>
        <strain evidence="12 13">Da</strain>
    </source>
</reference>
<name>A0A3R6XAA9_APHAT</name>
<keyword evidence="5" id="KW-0479">Metal-binding</keyword>
<evidence type="ECO:0000256" key="3">
    <source>
        <dbReference type="ARBA" id="ARBA00022617"/>
    </source>
</evidence>
<dbReference type="GO" id="GO:0009055">
    <property type="term" value="F:electron transfer activity"/>
    <property type="evidence" value="ECO:0007669"/>
    <property type="project" value="InterPro"/>
</dbReference>
<dbReference type="GO" id="GO:0006099">
    <property type="term" value="P:tricarboxylic acid cycle"/>
    <property type="evidence" value="ECO:0007669"/>
    <property type="project" value="InterPro"/>
</dbReference>
<keyword evidence="3" id="KW-0349">Heme</keyword>
<keyword evidence="10" id="KW-0472">Membrane</keyword>
<keyword evidence="6" id="KW-0276">Fatty acid metabolism</keyword>
<dbReference type="SUPFAM" id="SSF81343">
    <property type="entry name" value="Fumarate reductase respiratory complex transmembrane subunits"/>
    <property type="match status" value="1"/>
</dbReference>
<dbReference type="PANTHER" id="PTHR43272">
    <property type="entry name" value="LONG-CHAIN-FATTY-ACID--COA LIGASE"/>
    <property type="match status" value="1"/>
</dbReference>
<dbReference type="Proteomes" id="UP000285430">
    <property type="component" value="Unassembled WGS sequence"/>
</dbReference>
<proteinExistence type="predicted"/>
<dbReference type="SUPFAM" id="SSF56801">
    <property type="entry name" value="Acetyl-CoA synthetase-like"/>
    <property type="match status" value="1"/>
</dbReference>
<dbReference type="GO" id="GO:0004467">
    <property type="term" value="F:long-chain fatty acid-CoA ligase activity"/>
    <property type="evidence" value="ECO:0007669"/>
    <property type="project" value="TreeGrafter"/>
</dbReference>
<evidence type="ECO:0000256" key="9">
    <source>
        <dbReference type="ARBA" id="ARBA00023098"/>
    </source>
</evidence>
<dbReference type="VEuPathDB" id="FungiDB:H257_06920"/>
<keyword evidence="4" id="KW-0812">Transmembrane</keyword>
<dbReference type="GO" id="GO:0005783">
    <property type="term" value="C:endoplasmic reticulum"/>
    <property type="evidence" value="ECO:0007669"/>
    <property type="project" value="TreeGrafter"/>
</dbReference>
<organism evidence="12 13">
    <name type="scientific">Aphanomyces astaci</name>
    <name type="common">Crayfish plague agent</name>
    <dbReference type="NCBI Taxonomy" id="112090"/>
    <lineage>
        <taxon>Eukaryota</taxon>
        <taxon>Sar</taxon>
        <taxon>Stramenopiles</taxon>
        <taxon>Oomycota</taxon>
        <taxon>Saprolegniomycetes</taxon>
        <taxon>Saprolegniales</taxon>
        <taxon>Verrucalvaceae</taxon>
        <taxon>Aphanomyces</taxon>
    </lineage>
</organism>
<evidence type="ECO:0000313" key="13">
    <source>
        <dbReference type="Proteomes" id="UP000285430"/>
    </source>
</evidence>
<evidence type="ECO:0000256" key="5">
    <source>
        <dbReference type="ARBA" id="ARBA00022723"/>
    </source>
</evidence>
<evidence type="ECO:0000256" key="1">
    <source>
        <dbReference type="ARBA" id="ARBA00004370"/>
    </source>
</evidence>
<feature type="domain" description="AMP-dependent synthetase/ligase" evidence="11">
    <location>
        <begin position="160"/>
        <end position="572"/>
    </location>
</feature>
<evidence type="ECO:0000259" key="11">
    <source>
        <dbReference type="Pfam" id="PF00501"/>
    </source>
</evidence>
<dbReference type="Pfam" id="PF00501">
    <property type="entry name" value="AMP-binding"/>
    <property type="match status" value="1"/>
</dbReference>
<dbReference type="EMBL" id="QUTH01004079">
    <property type="protein sequence ID" value="RHZ15665.1"/>
    <property type="molecule type" value="Genomic_DNA"/>
</dbReference>
<dbReference type="InterPro" id="IPR014314">
    <property type="entry name" value="Succ_DH_cytb556"/>
</dbReference>
<evidence type="ECO:0000313" key="12">
    <source>
        <dbReference type="EMBL" id="RHZ15665.1"/>
    </source>
</evidence>
<dbReference type="Gene3D" id="3.40.50.12780">
    <property type="entry name" value="N-terminal domain of ligase-like"/>
    <property type="match status" value="1"/>
</dbReference>
<dbReference type="CDD" id="cd03499">
    <property type="entry name" value="SQR_TypeC_SdhC"/>
    <property type="match status" value="1"/>
</dbReference>
<dbReference type="GO" id="GO:0046872">
    <property type="term" value="F:metal ion binding"/>
    <property type="evidence" value="ECO:0007669"/>
    <property type="project" value="UniProtKB-KW"/>
</dbReference>